<comment type="cofactor">
    <cofactor evidence="7">
        <name>Zn(2+)</name>
        <dbReference type="ChEBI" id="CHEBI:29105"/>
    </cofactor>
    <text evidence="7">Binds 1 zinc ion.</text>
</comment>
<proteinExistence type="inferred from homology"/>
<protein>
    <recommendedName>
        <fullName evidence="7">Endoribonuclease YbeY</fullName>
        <ecNumber evidence="7">3.1.-.-</ecNumber>
    </recommendedName>
</protein>
<dbReference type="GO" id="GO:0004521">
    <property type="term" value="F:RNA endonuclease activity"/>
    <property type="evidence" value="ECO:0007669"/>
    <property type="project" value="UniProtKB-UniRule"/>
</dbReference>
<feature type="binding site" evidence="7">
    <location>
        <position position="113"/>
    </location>
    <ligand>
        <name>Zn(2+)</name>
        <dbReference type="ChEBI" id="CHEBI:29105"/>
        <note>catalytic</note>
    </ligand>
</feature>
<keyword evidence="2 7" id="KW-0540">Nuclease</keyword>
<evidence type="ECO:0000256" key="2">
    <source>
        <dbReference type="ARBA" id="ARBA00022722"/>
    </source>
</evidence>
<dbReference type="STRING" id="1817758.A2150_06560"/>
<name>A0A1F6TA85_9PROT</name>
<keyword evidence="3 7" id="KW-0479">Metal-binding</keyword>
<dbReference type="GO" id="GO:0005737">
    <property type="term" value="C:cytoplasm"/>
    <property type="evidence" value="ECO:0007669"/>
    <property type="project" value="UniProtKB-SubCell"/>
</dbReference>
<comment type="function">
    <text evidence="7">Single strand-specific metallo-endoribonuclease involved in late-stage 70S ribosome quality control and in maturation of the 3' terminus of the 16S rRNA.</text>
</comment>
<evidence type="ECO:0000256" key="7">
    <source>
        <dbReference type="HAMAP-Rule" id="MF_00009"/>
    </source>
</evidence>
<dbReference type="GO" id="GO:0004222">
    <property type="term" value="F:metalloendopeptidase activity"/>
    <property type="evidence" value="ECO:0007669"/>
    <property type="project" value="InterPro"/>
</dbReference>
<dbReference type="PANTHER" id="PTHR46986:SF1">
    <property type="entry name" value="ENDORIBONUCLEASE YBEY, CHLOROPLASTIC"/>
    <property type="match status" value="1"/>
</dbReference>
<keyword evidence="7" id="KW-0698">rRNA processing</keyword>
<dbReference type="Gene3D" id="3.40.390.30">
    <property type="entry name" value="Metalloproteases ('zincins'), catalytic domain"/>
    <property type="match status" value="1"/>
</dbReference>
<dbReference type="HAMAP" id="MF_00009">
    <property type="entry name" value="Endoribonucl_YbeY"/>
    <property type="match status" value="1"/>
</dbReference>
<evidence type="ECO:0000256" key="5">
    <source>
        <dbReference type="ARBA" id="ARBA00022801"/>
    </source>
</evidence>
<dbReference type="GO" id="GO:0006364">
    <property type="term" value="P:rRNA processing"/>
    <property type="evidence" value="ECO:0007669"/>
    <property type="project" value="UniProtKB-UniRule"/>
</dbReference>
<evidence type="ECO:0000256" key="4">
    <source>
        <dbReference type="ARBA" id="ARBA00022759"/>
    </source>
</evidence>
<reference evidence="8 9" key="1">
    <citation type="journal article" date="2016" name="Nat. Commun.">
        <title>Thousands of microbial genomes shed light on interconnected biogeochemical processes in an aquifer system.</title>
        <authorList>
            <person name="Anantharaman K."/>
            <person name="Brown C.T."/>
            <person name="Hug L.A."/>
            <person name="Sharon I."/>
            <person name="Castelle C.J."/>
            <person name="Probst A.J."/>
            <person name="Thomas B.C."/>
            <person name="Singh A."/>
            <person name="Wilkins M.J."/>
            <person name="Karaoz U."/>
            <person name="Brodie E.L."/>
            <person name="Williams K.H."/>
            <person name="Hubbard S.S."/>
            <person name="Banfield J.F."/>
        </authorList>
    </citation>
    <scope>NUCLEOTIDE SEQUENCE [LARGE SCALE GENOMIC DNA]</scope>
</reference>
<evidence type="ECO:0000313" key="8">
    <source>
        <dbReference type="EMBL" id="OGI41986.1"/>
    </source>
</evidence>
<evidence type="ECO:0000256" key="1">
    <source>
        <dbReference type="ARBA" id="ARBA00010875"/>
    </source>
</evidence>
<dbReference type="PANTHER" id="PTHR46986">
    <property type="entry name" value="ENDORIBONUCLEASE YBEY, CHLOROPLASTIC"/>
    <property type="match status" value="1"/>
</dbReference>
<dbReference type="NCBIfam" id="TIGR00043">
    <property type="entry name" value="rRNA maturation RNase YbeY"/>
    <property type="match status" value="1"/>
</dbReference>
<dbReference type="EMBL" id="MFSS01000105">
    <property type="protein sequence ID" value="OGI41986.1"/>
    <property type="molecule type" value="Genomic_DNA"/>
</dbReference>
<accession>A0A1F6TA85</accession>
<dbReference type="InterPro" id="IPR023091">
    <property type="entry name" value="MetalPrtase_cat_dom_sf_prd"/>
</dbReference>
<keyword evidence="4 7" id="KW-0255">Endonuclease</keyword>
<comment type="caution">
    <text evidence="8">The sequence shown here is derived from an EMBL/GenBank/DDBJ whole genome shotgun (WGS) entry which is preliminary data.</text>
</comment>
<dbReference type="SUPFAM" id="SSF55486">
    <property type="entry name" value="Metalloproteases ('zincins'), catalytic domain"/>
    <property type="match status" value="1"/>
</dbReference>
<feature type="binding site" evidence="7">
    <location>
        <position position="117"/>
    </location>
    <ligand>
        <name>Zn(2+)</name>
        <dbReference type="ChEBI" id="CHEBI:29105"/>
        <note>catalytic</note>
    </ligand>
</feature>
<gene>
    <name evidence="7" type="primary">ybeY</name>
    <name evidence="8" type="ORF">A2150_06560</name>
</gene>
<keyword evidence="5 7" id="KW-0378">Hydrolase</keyword>
<keyword evidence="6 7" id="KW-0862">Zinc</keyword>
<keyword evidence="7" id="KW-0963">Cytoplasm</keyword>
<feature type="binding site" evidence="7">
    <location>
        <position position="123"/>
    </location>
    <ligand>
        <name>Zn(2+)</name>
        <dbReference type="ChEBI" id="CHEBI:29105"/>
        <note>catalytic</note>
    </ligand>
</feature>
<evidence type="ECO:0000313" key="9">
    <source>
        <dbReference type="Proteomes" id="UP000177925"/>
    </source>
</evidence>
<dbReference type="AlphaFoldDB" id="A0A1F6TA85"/>
<evidence type="ECO:0000256" key="3">
    <source>
        <dbReference type="ARBA" id="ARBA00022723"/>
    </source>
</evidence>
<evidence type="ECO:0000256" key="6">
    <source>
        <dbReference type="ARBA" id="ARBA00022833"/>
    </source>
</evidence>
<comment type="subcellular location">
    <subcellularLocation>
        <location evidence="7">Cytoplasm</location>
    </subcellularLocation>
</comment>
<dbReference type="InterPro" id="IPR002036">
    <property type="entry name" value="YbeY"/>
</dbReference>
<dbReference type="Pfam" id="PF02130">
    <property type="entry name" value="YbeY"/>
    <property type="match status" value="1"/>
</dbReference>
<comment type="similarity">
    <text evidence="1 7">Belongs to the endoribonuclease YbeY family.</text>
</comment>
<sequence length="163" mass="18576">MKLHLDVQYACKRADLPSKARIAKWARAALAGVRRQNIELAVRIVGDAEGARLNARWRGKPGPTNVLSFPCQDRLGRRRGLLGDIVICAPLVAREARAQNKRENAHWAHLVVHAIMHLRGYAHATRAAAEIMEAREIRVLKKLRFPDPYRAIPDHEPRRPRKR</sequence>
<dbReference type="GO" id="GO:0008270">
    <property type="term" value="F:zinc ion binding"/>
    <property type="evidence" value="ECO:0007669"/>
    <property type="project" value="UniProtKB-UniRule"/>
</dbReference>
<organism evidence="8 9">
    <name type="scientific">Candidatus Muproteobacteria bacterium RBG_16_64_11</name>
    <dbReference type="NCBI Taxonomy" id="1817758"/>
    <lineage>
        <taxon>Bacteria</taxon>
        <taxon>Pseudomonadati</taxon>
        <taxon>Pseudomonadota</taxon>
        <taxon>Candidatus Muproteobacteria</taxon>
    </lineage>
</organism>
<keyword evidence="7" id="KW-0690">Ribosome biogenesis</keyword>
<dbReference type="Proteomes" id="UP000177925">
    <property type="component" value="Unassembled WGS sequence"/>
</dbReference>
<dbReference type="EC" id="3.1.-.-" evidence="7"/>